<evidence type="ECO:0000313" key="2">
    <source>
        <dbReference type="Proteomes" id="UP000095228"/>
    </source>
</evidence>
<reference evidence="1 2" key="1">
    <citation type="submission" date="2016-06" db="EMBL/GenBank/DDBJ databases">
        <title>Three novel species with peptidoglycan cell walls form the new genus Lacunisphaera gen. nov. in the family Opitutaceae of the verrucomicrobial subdivision 4.</title>
        <authorList>
            <person name="Rast P."/>
            <person name="Gloeckner I."/>
            <person name="Jogler M."/>
            <person name="Boedeker C."/>
            <person name="Jeske O."/>
            <person name="Wiegand S."/>
            <person name="Reinhardt R."/>
            <person name="Schumann P."/>
            <person name="Rohde M."/>
            <person name="Spring S."/>
            <person name="Gloeckner F.O."/>
            <person name="Jogler C."/>
        </authorList>
    </citation>
    <scope>NUCLEOTIDE SEQUENCE [LARGE SCALE GENOMIC DNA]</scope>
    <source>
        <strain evidence="1 2">IG16b</strain>
    </source>
</reference>
<name>A0A1D8AYC8_9BACT</name>
<dbReference type="InterPro" id="IPR038056">
    <property type="entry name" value="YjbR-like_sf"/>
</dbReference>
<evidence type="ECO:0008006" key="3">
    <source>
        <dbReference type="Google" id="ProtNLM"/>
    </source>
</evidence>
<evidence type="ECO:0000313" key="1">
    <source>
        <dbReference type="EMBL" id="AOS45864.1"/>
    </source>
</evidence>
<dbReference type="InterPro" id="IPR058532">
    <property type="entry name" value="YjbR/MT2646/Rv2570-like"/>
</dbReference>
<dbReference type="AlphaFoldDB" id="A0A1D8AYC8"/>
<dbReference type="Proteomes" id="UP000095228">
    <property type="component" value="Chromosome"/>
</dbReference>
<dbReference type="RefSeq" id="WP_069962970.1">
    <property type="nucleotide sequence ID" value="NZ_CP016094.1"/>
</dbReference>
<dbReference type="STRING" id="1838286.Verru16b_02955"/>
<dbReference type="OrthoDB" id="954305at2"/>
<dbReference type="Pfam" id="PF04237">
    <property type="entry name" value="YjbR"/>
    <property type="match status" value="1"/>
</dbReference>
<dbReference type="EMBL" id="CP016094">
    <property type="protein sequence ID" value="AOS45864.1"/>
    <property type="molecule type" value="Genomic_DNA"/>
</dbReference>
<protein>
    <recommendedName>
        <fullName evidence="3">MmcQ/YjbR family DNA-binding protein</fullName>
    </recommendedName>
</protein>
<sequence>MAATLTLVRRLALALPEVTERLCHGTPTFYVRKKLMLRMWEDGETLVCKLPMELRDTLIDEAPDVFSTTDHYRDYPTVLINLNAVSPSVLATRITAAWREVAPAKLVAQHPTLST</sequence>
<proteinExistence type="predicted"/>
<accession>A0A1D8AYC8</accession>
<dbReference type="SUPFAM" id="SSF142906">
    <property type="entry name" value="YjbR-like"/>
    <property type="match status" value="1"/>
</dbReference>
<keyword evidence="2" id="KW-1185">Reference proteome</keyword>
<organism evidence="1 2">
    <name type="scientific">Lacunisphaera limnophila</name>
    <dbReference type="NCBI Taxonomy" id="1838286"/>
    <lineage>
        <taxon>Bacteria</taxon>
        <taxon>Pseudomonadati</taxon>
        <taxon>Verrucomicrobiota</taxon>
        <taxon>Opitutia</taxon>
        <taxon>Opitutales</taxon>
        <taxon>Opitutaceae</taxon>
        <taxon>Lacunisphaera</taxon>
    </lineage>
</organism>
<gene>
    <name evidence="1" type="ORF">Verru16b_02955</name>
</gene>
<dbReference type="KEGG" id="obg:Verru16b_02955"/>